<dbReference type="PANTHER" id="PTHR43377">
    <property type="entry name" value="BILIVERDIN REDUCTASE A"/>
    <property type="match status" value="1"/>
</dbReference>
<dbReference type="Pfam" id="PF01408">
    <property type="entry name" value="GFO_IDH_MocA"/>
    <property type="match status" value="1"/>
</dbReference>
<reference evidence="4 5" key="1">
    <citation type="submission" date="2015-07" db="EMBL/GenBank/DDBJ databases">
        <title>Complete genome sequence of Mycobacterium goodii X7B, a facultative thermophilic biodesulfurizing bacterium.</title>
        <authorList>
            <person name="Yu B."/>
            <person name="Li F."/>
            <person name="Xu P."/>
        </authorList>
    </citation>
    <scope>NUCLEOTIDE SEQUENCE [LARGE SCALE GENOMIC DNA]</scope>
    <source>
        <strain evidence="4 5">X7B</strain>
    </source>
</reference>
<dbReference type="PATRIC" id="fig|134601.6.peg.1230"/>
<sequence length="348" mass="37094">MVAQPLRIGVIGGGVMGTKHAQYIAREQDATVVGIADPFTQTLANRLGVPHYHDYRDLLHAPGIDAVIIANPNSAHVETTLAAIEGGIPALLEKPVAVSAADAAGLAAAVHESGGVVLVGHHRRHHPAVAKARELIAGGAIGRLVAVNGMWLTRKSDDYFDQRWRREPGGGVMLINLVHELDLARYLFGEVATIQAVSSTALRGFEVEDTAAVVVRFTNGAIGTFILSDAAVAPWGWDQATQDDEQFPFTPDAPPWSIAGTTGSLSFPQLQHFYHDGESNWYRPLSRRYAAIDAGDSYTRQLQHFISVARGESAPLVTVEDAAVSLALVETARQAAESGQKIACSSAS</sequence>
<proteinExistence type="inferred from homology"/>
<feature type="domain" description="Gfo/Idh/MocA-like oxidoreductase C-terminal" evidence="3">
    <location>
        <begin position="133"/>
        <end position="342"/>
    </location>
</feature>
<dbReference type="InterPro" id="IPR004104">
    <property type="entry name" value="Gfo/Idh/MocA-like_OxRdtase_C"/>
</dbReference>
<dbReference type="GO" id="GO:0000166">
    <property type="term" value="F:nucleotide binding"/>
    <property type="evidence" value="ECO:0007669"/>
    <property type="project" value="InterPro"/>
</dbReference>
<dbReference type="OrthoDB" id="256869at2"/>
<dbReference type="KEGG" id="mgo:AFA91_05935"/>
<dbReference type="InterPro" id="IPR036291">
    <property type="entry name" value="NAD(P)-bd_dom_sf"/>
</dbReference>
<evidence type="ECO:0000256" key="1">
    <source>
        <dbReference type="ARBA" id="ARBA00010928"/>
    </source>
</evidence>
<organism evidence="4 5">
    <name type="scientific">Mycolicibacterium goodii</name>
    <name type="common">Mycobacterium goodii</name>
    <dbReference type="NCBI Taxonomy" id="134601"/>
    <lineage>
        <taxon>Bacteria</taxon>
        <taxon>Bacillati</taxon>
        <taxon>Actinomycetota</taxon>
        <taxon>Actinomycetes</taxon>
        <taxon>Mycobacteriales</taxon>
        <taxon>Mycobacteriaceae</taxon>
        <taxon>Mycolicibacterium</taxon>
    </lineage>
</organism>
<accession>A0A0K0XFI8</accession>
<comment type="similarity">
    <text evidence="1">Belongs to the Gfo/Idh/MocA family.</text>
</comment>
<dbReference type="Proteomes" id="UP000062255">
    <property type="component" value="Chromosome"/>
</dbReference>
<protein>
    <submittedName>
        <fullName evidence="4">Oxidoreductase</fullName>
    </submittedName>
</protein>
<dbReference type="PANTHER" id="PTHR43377:SF8">
    <property type="entry name" value="BLR3664 PROTEIN"/>
    <property type="match status" value="1"/>
</dbReference>
<dbReference type="EMBL" id="CP012150">
    <property type="protein sequence ID" value="AKS36117.1"/>
    <property type="molecule type" value="Genomic_DNA"/>
</dbReference>
<dbReference type="Gene3D" id="3.30.360.10">
    <property type="entry name" value="Dihydrodipicolinate Reductase, domain 2"/>
    <property type="match status" value="1"/>
</dbReference>
<dbReference type="Gene3D" id="3.40.50.720">
    <property type="entry name" value="NAD(P)-binding Rossmann-like Domain"/>
    <property type="match status" value="1"/>
</dbReference>
<feature type="domain" description="Gfo/Idh/MocA-like oxidoreductase N-terminal" evidence="2">
    <location>
        <begin position="6"/>
        <end position="121"/>
    </location>
</feature>
<evidence type="ECO:0000313" key="4">
    <source>
        <dbReference type="EMBL" id="AKS36117.1"/>
    </source>
</evidence>
<dbReference type="SUPFAM" id="SSF55347">
    <property type="entry name" value="Glyceraldehyde-3-phosphate dehydrogenase-like, C-terminal domain"/>
    <property type="match status" value="1"/>
</dbReference>
<evidence type="ECO:0000259" key="2">
    <source>
        <dbReference type="Pfam" id="PF01408"/>
    </source>
</evidence>
<dbReference type="InterPro" id="IPR000683">
    <property type="entry name" value="Gfo/Idh/MocA-like_OxRdtase_N"/>
</dbReference>
<name>A0A0K0XFI8_MYCGD</name>
<dbReference type="Pfam" id="PF02894">
    <property type="entry name" value="GFO_IDH_MocA_C"/>
    <property type="match status" value="1"/>
</dbReference>
<evidence type="ECO:0000259" key="3">
    <source>
        <dbReference type="Pfam" id="PF02894"/>
    </source>
</evidence>
<gene>
    <name evidence="4" type="ORF">AFA91_05935</name>
</gene>
<dbReference type="SUPFAM" id="SSF51735">
    <property type="entry name" value="NAD(P)-binding Rossmann-fold domains"/>
    <property type="match status" value="1"/>
</dbReference>
<dbReference type="InterPro" id="IPR051450">
    <property type="entry name" value="Gfo/Idh/MocA_Oxidoreductases"/>
</dbReference>
<dbReference type="STRING" id="134601.AFA91_05935"/>
<dbReference type="AlphaFoldDB" id="A0A0K0XFI8"/>
<evidence type="ECO:0000313" key="5">
    <source>
        <dbReference type="Proteomes" id="UP000062255"/>
    </source>
</evidence>